<evidence type="ECO:0000313" key="3">
    <source>
        <dbReference type="Proteomes" id="UP001190466"/>
    </source>
</evidence>
<evidence type="ECO:0000259" key="1">
    <source>
        <dbReference type="Pfam" id="PF14232"/>
    </source>
</evidence>
<name>A0ABM9MJN1_9MYCO</name>
<dbReference type="RefSeq" id="WP_316512732.1">
    <property type="nucleotide sequence ID" value="NZ_OY726395.1"/>
</dbReference>
<dbReference type="Proteomes" id="UP001190466">
    <property type="component" value="Chromosome"/>
</dbReference>
<proteinExistence type="predicted"/>
<dbReference type="Gene3D" id="2.40.128.580">
    <property type="entry name" value="GXWXG domain"/>
    <property type="match status" value="1"/>
</dbReference>
<accession>A0ABM9MJN1</accession>
<protein>
    <submittedName>
        <fullName evidence="2">DUF4334 domain-containing protein</fullName>
    </submittedName>
</protein>
<sequence>MRLRMVEYRGVLSATMIYDALPINDHFRLIDDDTVLGVMDMRGLDRPLMFVLRRDDGDG</sequence>
<keyword evidence="3" id="KW-1185">Reference proteome</keyword>
<gene>
    <name evidence="2" type="ORF">MU0050_004495</name>
</gene>
<dbReference type="Pfam" id="PF14232">
    <property type="entry name" value="DUF4334"/>
    <property type="match status" value="1"/>
</dbReference>
<organism evidence="2 3">
    <name type="scientific">[Mycobacterium] wendilense</name>
    <dbReference type="NCBI Taxonomy" id="3064284"/>
    <lineage>
        <taxon>Bacteria</taxon>
        <taxon>Bacillati</taxon>
        <taxon>Actinomycetota</taxon>
        <taxon>Actinomycetes</taxon>
        <taxon>Mycobacteriales</taxon>
        <taxon>Mycobacteriaceae</taxon>
        <taxon>Mycolicibacter</taxon>
    </lineage>
</organism>
<reference evidence="2 3" key="1">
    <citation type="submission" date="2023-08" db="EMBL/GenBank/DDBJ databases">
        <authorList>
            <person name="Folkvardsen B D."/>
            <person name="Norman A."/>
        </authorList>
    </citation>
    <scope>NUCLEOTIDE SEQUENCE [LARGE SCALE GENOMIC DNA]</scope>
    <source>
        <strain evidence="2 3">Mu0050</strain>
    </source>
</reference>
<dbReference type="InterPro" id="IPR025568">
    <property type="entry name" value="DUF4334"/>
</dbReference>
<feature type="domain" description="DUF4334" evidence="1">
    <location>
        <begin position="2"/>
        <end position="54"/>
    </location>
</feature>
<dbReference type="EMBL" id="OY726395">
    <property type="protein sequence ID" value="CAJ1586868.1"/>
    <property type="molecule type" value="Genomic_DNA"/>
</dbReference>
<evidence type="ECO:0000313" key="2">
    <source>
        <dbReference type="EMBL" id="CAJ1586868.1"/>
    </source>
</evidence>